<evidence type="ECO:0000256" key="1">
    <source>
        <dbReference type="ARBA" id="ARBA00009437"/>
    </source>
</evidence>
<sequence length="269" mass="29234">METPTHLTVALAPGINPRKWSRVWEERRAETPLEFTTVHAAEARQLILDDVAQVAFVRHPFDRDGVNAIDLFAEDVVAVVAVESDLDVDEPLRLEELDDWQLVLAAWTPDWAEAAERLGLDSGASAMTTDAADAMELVAGGAGVAVVPQSVARQHARKDVTYRVISDLPRVPVSIIWAAEDDRLDTEEFVGIVRGRTAGSSRGRTGAKSAALQREEQQALAEAERRVKEQQKKRATAKRIGTSSGTSRGAQLAAKRAKAGGSGGKRKRR</sequence>
<evidence type="ECO:0000259" key="6">
    <source>
        <dbReference type="Pfam" id="PF03466"/>
    </source>
</evidence>
<feature type="domain" description="LysR substrate-binding" evidence="6">
    <location>
        <begin position="25"/>
        <end position="194"/>
    </location>
</feature>
<feature type="compositionally biased region" description="Basic and acidic residues" evidence="5">
    <location>
        <begin position="213"/>
        <end position="232"/>
    </location>
</feature>
<comment type="caution">
    <text evidence="7">The sequence shown here is derived from an EMBL/GenBank/DDBJ whole genome shotgun (WGS) entry which is preliminary data.</text>
</comment>
<evidence type="ECO:0000256" key="5">
    <source>
        <dbReference type="SAM" id="MobiDB-lite"/>
    </source>
</evidence>
<accession>A0A7J5B2Q2</accession>
<evidence type="ECO:0000313" key="8">
    <source>
        <dbReference type="Proteomes" id="UP000490386"/>
    </source>
</evidence>
<dbReference type="GO" id="GO:0032993">
    <property type="term" value="C:protein-DNA complex"/>
    <property type="evidence" value="ECO:0007669"/>
    <property type="project" value="TreeGrafter"/>
</dbReference>
<dbReference type="SUPFAM" id="SSF53850">
    <property type="entry name" value="Periplasmic binding protein-like II"/>
    <property type="match status" value="1"/>
</dbReference>
<dbReference type="InterPro" id="IPR005119">
    <property type="entry name" value="LysR_subst-bd"/>
</dbReference>
<feature type="compositionally biased region" description="Low complexity" evidence="5">
    <location>
        <begin position="197"/>
        <end position="212"/>
    </location>
</feature>
<name>A0A7J5B2Q2_9MICO</name>
<dbReference type="AlphaFoldDB" id="A0A7J5B2Q2"/>
<dbReference type="PANTHER" id="PTHR30346:SF0">
    <property type="entry name" value="HCA OPERON TRANSCRIPTIONAL ACTIVATOR HCAR"/>
    <property type="match status" value="1"/>
</dbReference>
<dbReference type="Proteomes" id="UP000490386">
    <property type="component" value="Unassembled WGS sequence"/>
</dbReference>
<organism evidence="7 8">
    <name type="scientific">Pseudoclavibacter terrae</name>
    <dbReference type="NCBI Taxonomy" id="1530195"/>
    <lineage>
        <taxon>Bacteria</taxon>
        <taxon>Bacillati</taxon>
        <taxon>Actinomycetota</taxon>
        <taxon>Actinomycetes</taxon>
        <taxon>Micrococcales</taxon>
        <taxon>Microbacteriaceae</taxon>
        <taxon>Pseudoclavibacter</taxon>
    </lineage>
</organism>
<dbReference type="Gene3D" id="3.40.190.10">
    <property type="entry name" value="Periplasmic binding protein-like II"/>
    <property type="match status" value="2"/>
</dbReference>
<keyword evidence="3" id="KW-0238">DNA-binding</keyword>
<dbReference type="Pfam" id="PF03466">
    <property type="entry name" value="LysR_substrate"/>
    <property type="match status" value="1"/>
</dbReference>
<dbReference type="GO" id="GO:0003700">
    <property type="term" value="F:DNA-binding transcription factor activity"/>
    <property type="evidence" value="ECO:0007669"/>
    <property type="project" value="TreeGrafter"/>
</dbReference>
<evidence type="ECO:0000313" key="7">
    <source>
        <dbReference type="EMBL" id="KAB1638269.1"/>
    </source>
</evidence>
<gene>
    <name evidence="7" type="ORF">F8O03_07670</name>
</gene>
<keyword evidence="4" id="KW-0804">Transcription</keyword>
<evidence type="ECO:0000256" key="3">
    <source>
        <dbReference type="ARBA" id="ARBA00023125"/>
    </source>
</evidence>
<dbReference type="PANTHER" id="PTHR30346">
    <property type="entry name" value="TRANSCRIPTIONAL DUAL REGULATOR HCAR-RELATED"/>
    <property type="match status" value="1"/>
</dbReference>
<dbReference type="OrthoDB" id="3388207at2"/>
<evidence type="ECO:0000256" key="4">
    <source>
        <dbReference type="ARBA" id="ARBA00023163"/>
    </source>
</evidence>
<keyword evidence="8" id="KW-1185">Reference proteome</keyword>
<evidence type="ECO:0000256" key="2">
    <source>
        <dbReference type="ARBA" id="ARBA00023015"/>
    </source>
</evidence>
<reference evidence="7 8" key="1">
    <citation type="submission" date="2019-09" db="EMBL/GenBank/DDBJ databases">
        <title>Phylogeny of genus Pseudoclavibacter and closely related genus.</title>
        <authorList>
            <person name="Li Y."/>
        </authorList>
    </citation>
    <scope>NUCLEOTIDE SEQUENCE [LARGE SCALE GENOMIC DNA]</scope>
    <source>
        <strain evidence="7 8">THG-MD12</strain>
    </source>
</reference>
<dbReference type="EMBL" id="WBJX01000002">
    <property type="protein sequence ID" value="KAB1638269.1"/>
    <property type="molecule type" value="Genomic_DNA"/>
</dbReference>
<comment type="similarity">
    <text evidence="1">Belongs to the LysR transcriptional regulatory family.</text>
</comment>
<keyword evidence="2" id="KW-0805">Transcription regulation</keyword>
<protein>
    <recommendedName>
        <fullName evidence="6">LysR substrate-binding domain-containing protein</fullName>
    </recommendedName>
</protein>
<dbReference type="RefSeq" id="WP_151423355.1">
    <property type="nucleotide sequence ID" value="NZ_CANKVH010000001.1"/>
</dbReference>
<proteinExistence type="inferred from homology"/>
<dbReference type="GO" id="GO:0003677">
    <property type="term" value="F:DNA binding"/>
    <property type="evidence" value="ECO:0007669"/>
    <property type="project" value="UniProtKB-KW"/>
</dbReference>
<feature type="region of interest" description="Disordered" evidence="5">
    <location>
        <begin position="197"/>
        <end position="269"/>
    </location>
</feature>